<protein>
    <recommendedName>
        <fullName evidence="1">YpoC-like domain-containing protein</fullName>
    </recommendedName>
</protein>
<name>A0A0C2VY57_9BACL</name>
<keyword evidence="3" id="KW-1185">Reference proteome</keyword>
<dbReference type="Proteomes" id="UP000031950">
    <property type="component" value="Unassembled WGS sequence"/>
</dbReference>
<dbReference type="Pfam" id="PF21747">
    <property type="entry name" value="YpoC"/>
    <property type="match status" value="1"/>
</dbReference>
<reference evidence="2 3" key="1">
    <citation type="submission" date="2015-01" db="EMBL/GenBank/DDBJ databases">
        <title>Genome sequence of Jeotgalibacillus alimentarius.</title>
        <authorList>
            <person name="Goh K.M."/>
            <person name="Chan K.-G."/>
            <person name="Yaakop A.S."/>
            <person name="Ee R."/>
            <person name="Gan H.M."/>
            <person name="Chan C.S."/>
        </authorList>
    </citation>
    <scope>NUCLEOTIDE SEQUENCE [LARGE SCALE GENOMIC DNA]</scope>
    <source>
        <strain evidence="2 3">YKJ-13</strain>
    </source>
</reference>
<feature type="domain" description="YpoC-like" evidence="1">
    <location>
        <begin position="56"/>
        <end position="160"/>
    </location>
</feature>
<proteinExistence type="predicted"/>
<organism evidence="2 3">
    <name type="scientific">Jeotgalibacillus alimentarius</name>
    <dbReference type="NCBI Taxonomy" id="135826"/>
    <lineage>
        <taxon>Bacteria</taxon>
        <taxon>Bacillati</taxon>
        <taxon>Bacillota</taxon>
        <taxon>Bacilli</taxon>
        <taxon>Bacillales</taxon>
        <taxon>Caryophanaceae</taxon>
        <taxon>Jeotgalibacillus</taxon>
    </lineage>
</organism>
<accession>A0A0C2VY57</accession>
<dbReference type="OrthoDB" id="2360594at2"/>
<evidence type="ECO:0000313" key="2">
    <source>
        <dbReference type="EMBL" id="KIL48898.1"/>
    </source>
</evidence>
<evidence type="ECO:0000313" key="3">
    <source>
        <dbReference type="Proteomes" id="UP000031950"/>
    </source>
</evidence>
<evidence type="ECO:0000259" key="1">
    <source>
        <dbReference type="Pfam" id="PF21747"/>
    </source>
</evidence>
<dbReference type="EMBL" id="JXRQ01000018">
    <property type="protein sequence ID" value="KIL48898.1"/>
    <property type="molecule type" value="Genomic_DNA"/>
</dbReference>
<dbReference type="PATRIC" id="fig|135826.4.peg.2104"/>
<dbReference type="RefSeq" id="WP_041122673.1">
    <property type="nucleotide sequence ID" value="NZ_JXRQ01000018.1"/>
</dbReference>
<dbReference type="AlphaFoldDB" id="A0A0C2VY57"/>
<comment type="caution">
    <text evidence="2">The sequence shown here is derived from an EMBL/GenBank/DDBJ whole genome shotgun (WGS) entry which is preliminary data.</text>
</comment>
<gene>
    <name evidence="2" type="ORF">KP77_21090</name>
</gene>
<dbReference type="STRING" id="135826.KP77_21090"/>
<sequence>MKITVPAQYKHPLFYRETTEVEINEAFLFEHHFGPDLFYLDQQIKPWEDIDRWTKLINLEWDTLSAEMKPLFEGRADQTYDSMVKGLSLFFTLLYWSNEQHVSFTSWEEDLKNFEVSIMNAHERISFVMKRPAVYFSYIQLDEMFRELNKTSAKFHAMRKRKRG</sequence>
<dbReference type="InterPro" id="IPR048427">
    <property type="entry name" value="YpoC"/>
</dbReference>